<comment type="subcellular location">
    <subcellularLocation>
        <location evidence="1">Nucleus</location>
    </subcellularLocation>
</comment>
<evidence type="ECO:0000313" key="7">
    <source>
        <dbReference type="EMBL" id="CAG7821329.1"/>
    </source>
</evidence>
<comment type="caution">
    <text evidence="7">The sequence shown here is derived from an EMBL/GenBank/DDBJ whole genome shotgun (WGS) entry which is preliminary data.</text>
</comment>
<dbReference type="PANTHER" id="PTHR12214">
    <property type="entry name" value="GC-RICH SEQUENCE DNA-BINDING FACTOR"/>
    <property type="match status" value="1"/>
</dbReference>
<keyword evidence="4" id="KW-0175">Coiled coil</keyword>
<feature type="compositionally biased region" description="Acidic residues" evidence="5">
    <location>
        <begin position="252"/>
        <end position="263"/>
    </location>
</feature>
<evidence type="ECO:0000256" key="3">
    <source>
        <dbReference type="ARBA" id="ARBA00023242"/>
    </source>
</evidence>
<feature type="region of interest" description="Disordered" evidence="5">
    <location>
        <begin position="599"/>
        <end position="648"/>
    </location>
</feature>
<sequence length="986" mass="111732">MLYRQVSVPLTSHYGPELSHLRTRIILPFLTRRAFADNVPQKTPHNYLAAKKIKCCSGMILYSFKDSVGLGGSRTYFEEGLHQNFPGTFGTMSLFRRPKKAIRPQVITINTEEDDDEMDDTPGPTPTSTNSQSSNGSLKLTISEGNGEKFKKKDTKKTLLSFDEELEGDDGEVFKVKKSSFSRRLIKQRGREKKSENVFSKSVQRTLDDSATPRIKIEGDSADSNDDVKPDPSDEKFIRILNGREAEAVHMEDEDIQDDDDEPEVSIKFRSAARRDAASEAVRMALERGQIPDANLIHEARKRRQMAREGTGVPEFIPLDTTQRYRKEQSRLVRDDDDNDRSGDDDEERVNFSNATNAERLDRDKRREAFDAAQDEDRDIISGGESDLELDEWEKQQIRKGVTQTQMQHVVKEVFQQQPYVYSSDSQTYTAGSYYDPTTSVYGSSSTQSEIASSKPVKEVKPPSRVMNIDEIVMGKKVLTPQIVLGILNDRLRNLKLSQESHEGSLSRMEADLKLAEEELVETQAAKPALSSRFILYQNLRGYVTDLVDCLRCKVPVIESLENSMLDLMRGRLNRLAERRRQDMKDHLDEVKATLNIMSGTPVAIPPPSSGEAKTRRAAEREGRRTRRRRIREMRDLKGHKEGLSSDDEETELEINAVKIHREAIAREAQNLFEDVVDDFGTLEGILARFQEWREQDLDAYKESYAYMCVPKCLAPLIKLRLLCWDPFVDGFNMLKFPWIKPLAMYGAEDEESLESLTADPDSKLIPEVAEKILVPWISRVVQAKWDPMSASQTKQLVNVIRRCIDEWSVVPTCKSMQSLMTTIVTKFKDAVDNDVFIPLFPKTVMVNKCSPAYVFASRQFWSSVKLLDNMSSWAGLISDLPLHILALDALLTRYILLGLRTAPDLSDSCERAKGVVNVLPRTWLSRDADTEVPNGLQQLTICLVSIVQNSDFTLAVNRVAIPEIANVLKSIGSTEEAQLVIKKYS</sequence>
<feature type="compositionally biased region" description="Basic and acidic residues" evidence="5">
    <location>
        <begin position="633"/>
        <end position="644"/>
    </location>
</feature>
<feature type="region of interest" description="Disordered" evidence="5">
    <location>
        <begin position="108"/>
        <end position="146"/>
    </location>
</feature>
<evidence type="ECO:0000256" key="2">
    <source>
        <dbReference type="ARBA" id="ARBA00010801"/>
    </source>
</evidence>
<gene>
    <name evidence="7" type="ORF">AFUS01_LOCUS31672</name>
</gene>
<dbReference type="InterPro" id="IPR012890">
    <property type="entry name" value="GCFC2-like"/>
</dbReference>
<evidence type="ECO:0000256" key="5">
    <source>
        <dbReference type="SAM" id="MobiDB-lite"/>
    </source>
</evidence>
<evidence type="ECO:0000256" key="4">
    <source>
        <dbReference type="SAM" id="Coils"/>
    </source>
</evidence>
<dbReference type="EMBL" id="CAJVCH010506769">
    <property type="protein sequence ID" value="CAG7821329.1"/>
    <property type="molecule type" value="Genomic_DNA"/>
</dbReference>
<feature type="compositionally biased region" description="Basic and acidic residues" evidence="5">
    <location>
        <begin position="226"/>
        <end position="251"/>
    </location>
</feature>
<feature type="domain" description="GCF C-terminal" evidence="6">
    <location>
        <begin position="683"/>
        <end position="895"/>
    </location>
</feature>
<feature type="compositionally biased region" description="Basic and acidic residues" evidence="5">
    <location>
        <begin position="359"/>
        <end position="370"/>
    </location>
</feature>
<feature type="compositionally biased region" description="Acidic residues" evidence="5">
    <location>
        <begin position="335"/>
        <end position="348"/>
    </location>
</feature>
<organism evidence="7 8">
    <name type="scientific">Allacma fusca</name>
    <dbReference type="NCBI Taxonomy" id="39272"/>
    <lineage>
        <taxon>Eukaryota</taxon>
        <taxon>Metazoa</taxon>
        <taxon>Ecdysozoa</taxon>
        <taxon>Arthropoda</taxon>
        <taxon>Hexapoda</taxon>
        <taxon>Collembola</taxon>
        <taxon>Symphypleona</taxon>
        <taxon>Sminthuridae</taxon>
        <taxon>Allacma</taxon>
    </lineage>
</organism>
<evidence type="ECO:0000313" key="8">
    <source>
        <dbReference type="Proteomes" id="UP000708208"/>
    </source>
</evidence>
<dbReference type="InterPro" id="IPR028211">
    <property type="entry name" value="Ntr2"/>
</dbReference>
<reference evidence="7" key="1">
    <citation type="submission" date="2021-06" db="EMBL/GenBank/DDBJ databases">
        <authorList>
            <person name="Hodson N. C."/>
            <person name="Mongue J. A."/>
            <person name="Jaron S. K."/>
        </authorList>
    </citation>
    <scope>NUCLEOTIDE SEQUENCE</scope>
</reference>
<dbReference type="GO" id="GO:0003677">
    <property type="term" value="F:DNA binding"/>
    <property type="evidence" value="ECO:0007669"/>
    <property type="project" value="InterPro"/>
</dbReference>
<feature type="compositionally biased region" description="Basic and acidic residues" evidence="5">
    <location>
        <begin position="323"/>
        <end position="334"/>
    </location>
</feature>
<feature type="region of interest" description="Disordered" evidence="5">
    <location>
        <begin position="187"/>
        <end position="263"/>
    </location>
</feature>
<dbReference type="Pfam" id="PF15458">
    <property type="entry name" value="NTR2"/>
    <property type="match status" value="1"/>
</dbReference>
<feature type="region of interest" description="Disordered" evidence="5">
    <location>
        <begin position="305"/>
        <end position="387"/>
    </location>
</feature>
<dbReference type="GO" id="GO:0000390">
    <property type="term" value="P:spliceosomal complex disassembly"/>
    <property type="evidence" value="ECO:0007669"/>
    <property type="project" value="InterPro"/>
</dbReference>
<keyword evidence="3" id="KW-0539">Nucleus</keyword>
<proteinExistence type="inferred from homology"/>
<feature type="compositionally biased region" description="Acidic residues" evidence="5">
    <location>
        <begin position="111"/>
        <end position="120"/>
    </location>
</feature>
<comment type="similarity">
    <text evidence="2">Belongs to the GCF family.</text>
</comment>
<dbReference type="Pfam" id="PF07842">
    <property type="entry name" value="GCFC"/>
    <property type="match status" value="1"/>
</dbReference>
<feature type="compositionally biased region" description="Low complexity" evidence="5">
    <location>
        <begin position="126"/>
        <end position="137"/>
    </location>
</feature>
<evidence type="ECO:0000259" key="6">
    <source>
        <dbReference type="Pfam" id="PF07842"/>
    </source>
</evidence>
<name>A0A8J2LEV0_9HEXA</name>
<feature type="compositionally biased region" description="Basic and acidic residues" evidence="5">
    <location>
        <begin position="613"/>
        <end position="623"/>
    </location>
</feature>
<keyword evidence="8" id="KW-1185">Reference proteome</keyword>
<evidence type="ECO:0000256" key="1">
    <source>
        <dbReference type="ARBA" id="ARBA00004123"/>
    </source>
</evidence>
<dbReference type="PANTHER" id="PTHR12214:SF0">
    <property type="entry name" value="LD29489P"/>
    <property type="match status" value="1"/>
</dbReference>
<dbReference type="Proteomes" id="UP000708208">
    <property type="component" value="Unassembled WGS sequence"/>
</dbReference>
<dbReference type="InterPro" id="IPR022783">
    <property type="entry name" value="GCFC_dom"/>
</dbReference>
<dbReference type="OrthoDB" id="429427at2759"/>
<dbReference type="AlphaFoldDB" id="A0A8J2LEV0"/>
<protein>
    <recommendedName>
        <fullName evidence="6">GCF C-terminal domain-containing protein</fullName>
    </recommendedName>
</protein>
<feature type="coiled-coil region" evidence="4">
    <location>
        <begin position="499"/>
        <end position="526"/>
    </location>
</feature>
<accession>A0A8J2LEV0</accession>
<dbReference type="GO" id="GO:0071008">
    <property type="term" value="C:U2-type post-mRNA release spliceosomal complex"/>
    <property type="evidence" value="ECO:0007669"/>
    <property type="project" value="InterPro"/>
</dbReference>